<dbReference type="PROSITE" id="PS51779">
    <property type="entry name" value="POTRA"/>
    <property type="match status" value="1"/>
</dbReference>
<keyword evidence="4 8" id="KW-0812">Transmembrane</keyword>
<evidence type="ECO:0000256" key="5">
    <source>
        <dbReference type="ARBA" id="ARBA00022989"/>
    </source>
</evidence>
<reference evidence="11" key="1">
    <citation type="submission" date="2023-07" db="EMBL/GenBank/DDBJ databases">
        <title>30 novel species of actinomycetes from the DSMZ collection.</title>
        <authorList>
            <person name="Nouioui I."/>
        </authorList>
    </citation>
    <scope>NUCLEOTIDE SEQUENCE [LARGE SCALE GENOMIC DNA]</scope>
    <source>
        <strain evidence="11">DSM 44743</strain>
    </source>
</reference>
<dbReference type="Proteomes" id="UP001183390">
    <property type="component" value="Unassembled WGS sequence"/>
</dbReference>
<dbReference type="Pfam" id="PF08478">
    <property type="entry name" value="POTRA_1"/>
    <property type="match status" value="1"/>
</dbReference>
<evidence type="ECO:0000313" key="10">
    <source>
        <dbReference type="EMBL" id="MDT0327241.1"/>
    </source>
</evidence>
<keyword evidence="6 8" id="KW-0472">Membrane</keyword>
<dbReference type="InterPro" id="IPR005548">
    <property type="entry name" value="Cell_div_FtsQ/DivIB_C"/>
</dbReference>
<name>A0ABU2M3M2_9ACTN</name>
<evidence type="ECO:0000313" key="11">
    <source>
        <dbReference type="Proteomes" id="UP001183390"/>
    </source>
</evidence>
<dbReference type="PANTHER" id="PTHR37820">
    <property type="entry name" value="CELL DIVISION PROTEIN DIVIB"/>
    <property type="match status" value="1"/>
</dbReference>
<dbReference type="EMBL" id="JAVREP010000001">
    <property type="protein sequence ID" value="MDT0327241.1"/>
    <property type="molecule type" value="Genomic_DNA"/>
</dbReference>
<evidence type="ECO:0000259" key="9">
    <source>
        <dbReference type="PROSITE" id="PS51779"/>
    </source>
</evidence>
<dbReference type="InterPro" id="IPR013685">
    <property type="entry name" value="POTRA_FtsQ_type"/>
</dbReference>
<dbReference type="InterPro" id="IPR034746">
    <property type="entry name" value="POTRA"/>
</dbReference>
<proteinExistence type="predicted"/>
<dbReference type="Gene3D" id="3.10.20.310">
    <property type="entry name" value="membrane protein fhac"/>
    <property type="match status" value="1"/>
</dbReference>
<protein>
    <submittedName>
        <fullName evidence="10">FtsQ-type POTRA domain-containing protein</fullName>
    </submittedName>
</protein>
<organism evidence="10 11">
    <name type="scientific">Nocardiopsis lambiniae</name>
    <dbReference type="NCBI Taxonomy" id="3075539"/>
    <lineage>
        <taxon>Bacteria</taxon>
        <taxon>Bacillati</taxon>
        <taxon>Actinomycetota</taxon>
        <taxon>Actinomycetes</taxon>
        <taxon>Streptosporangiales</taxon>
        <taxon>Nocardiopsidaceae</taxon>
        <taxon>Nocardiopsis</taxon>
    </lineage>
</organism>
<accession>A0ABU2M3M2</accession>
<keyword evidence="2" id="KW-1003">Cell membrane</keyword>
<dbReference type="PANTHER" id="PTHR37820:SF1">
    <property type="entry name" value="CELL DIVISION PROTEIN FTSQ"/>
    <property type="match status" value="1"/>
</dbReference>
<keyword evidence="11" id="KW-1185">Reference proteome</keyword>
<sequence>MRQRSDPWKVAFVALLVVALVCVVTWILLGSRLLVVREVSVTGLDRVDHDEVVAAVDVPTGTPLIRVDLADGAERAASLPLVESATVTRGWPATLRVEVVERRPLLAVRVGEEYRLVDRDGIRIEDSPTRPGTHPLVRVTGEVEGNEAVRAAADIVESAPDSFLARIRLIDATDTEDIRIEVTEGSVIEWGTAQGAEDKSDVLRVLMREHPPGEGTVYDVSTPDLAIVR</sequence>
<comment type="caution">
    <text evidence="10">The sequence shown here is derived from an EMBL/GenBank/DDBJ whole genome shotgun (WGS) entry which is preliminary data.</text>
</comment>
<feature type="transmembrane region" description="Helical" evidence="8">
    <location>
        <begin position="12"/>
        <end position="29"/>
    </location>
</feature>
<evidence type="ECO:0000256" key="2">
    <source>
        <dbReference type="ARBA" id="ARBA00022475"/>
    </source>
</evidence>
<evidence type="ECO:0000256" key="4">
    <source>
        <dbReference type="ARBA" id="ARBA00022692"/>
    </source>
</evidence>
<comment type="subcellular location">
    <subcellularLocation>
        <location evidence="1">Membrane</location>
    </subcellularLocation>
</comment>
<keyword evidence="3" id="KW-0132">Cell division</keyword>
<dbReference type="RefSeq" id="WP_311510422.1">
    <property type="nucleotide sequence ID" value="NZ_JAVREP010000001.1"/>
</dbReference>
<evidence type="ECO:0000256" key="3">
    <source>
        <dbReference type="ARBA" id="ARBA00022618"/>
    </source>
</evidence>
<evidence type="ECO:0000256" key="1">
    <source>
        <dbReference type="ARBA" id="ARBA00004370"/>
    </source>
</evidence>
<dbReference type="InterPro" id="IPR050487">
    <property type="entry name" value="FtsQ_DivIB"/>
</dbReference>
<keyword evidence="7" id="KW-0131">Cell cycle</keyword>
<evidence type="ECO:0000256" key="8">
    <source>
        <dbReference type="SAM" id="Phobius"/>
    </source>
</evidence>
<evidence type="ECO:0000256" key="7">
    <source>
        <dbReference type="ARBA" id="ARBA00023306"/>
    </source>
</evidence>
<evidence type="ECO:0000256" key="6">
    <source>
        <dbReference type="ARBA" id="ARBA00023136"/>
    </source>
</evidence>
<feature type="domain" description="POTRA" evidence="9">
    <location>
        <begin position="34"/>
        <end position="102"/>
    </location>
</feature>
<dbReference type="Pfam" id="PF03799">
    <property type="entry name" value="FtsQ_DivIB_C"/>
    <property type="match status" value="1"/>
</dbReference>
<gene>
    <name evidence="10" type="ORF">RM479_02335</name>
</gene>
<keyword evidence="5 8" id="KW-1133">Transmembrane helix</keyword>